<dbReference type="EMBL" id="JAKROA010000003">
    <property type="protein sequence ID" value="KAL5108770.1"/>
    <property type="molecule type" value="Genomic_DNA"/>
</dbReference>
<dbReference type="Proteomes" id="UP001651158">
    <property type="component" value="Unassembled WGS sequence"/>
</dbReference>
<evidence type="ECO:0000313" key="3">
    <source>
        <dbReference type="Proteomes" id="UP001651158"/>
    </source>
</evidence>
<proteinExistence type="predicted"/>
<name>A0ABR4QGL4_9CEST</name>
<protein>
    <recommendedName>
        <fullName evidence="1">KNTC1 first ARM-repeats domain-containing protein</fullName>
    </recommendedName>
</protein>
<accession>A0ABR4QGL4</accession>
<reference evidence="2 3" key="1">
    <citation type="journal article" date="2022" name="Front. Cell. Infect. Microbiol.">
        <title>The Genomes of Two Strains of Taenia crassiceps the Animal Model for the Study of Human Cysticercosis.</title>
        <authorList>
            <person name="Bobes R.J."/>
            <person name="Estrada K."/>
            <person name="Rios-Valencia D.G."/>
            <person name="Calderon-Gallegos A."/>
            <person name="de la Torre P."/>
            <person name="Carrero J.C."/>
            <person name="Sanchez-Flores A."/>
            <person name="Laclette J.P."/>
        </authorList>
    </citation>
    <scope>NUCLEOTIDE SEQUENCE [LARGE SCALE GENOMIC DNA]</scope>
    <source>
        <strain evidence="2">WFUcys</strain>
    </source>
</reference>
<feature type="domain" description="KNTC1 first ARM-repeats" evidence="1">
    <location>
        <begin position="92"/>
        <end position="346"/>
    </location>
</feature>
<comment type="caution">
    <text evidence="2">The sequence shown here is derived from an EMBL/GenBank/DDBJ whole genome shotgun (WGS) entry which is preliminary data.</text>
</comment>
<evidence type="ECO:0000259" key="1">
    <source>
        <dbReference type="Pfam" id="PF24520"/>
    </source>
</evidence>
<dbReference type="Pfam" id="PF24520">
    <property type="entry name" value="ARM_KNTC1_1st"/>
    <property type="match status" value="1"/>
</dbReference>
<organism evidence="2 3">
    <name type="scientific">Taenia crassiceps</name>
    <dbReference type="NCBI Taxonomy" id="6207"/>
    <lineage>
        <taxon>Eukaryota</taxon>
        <taxon>Metazoa</taxon>
        <taxon>Spiralia</taxon>
        <taxon>Lophotrochozoa</taxon>
        <taxon>Platyhelminthes</taxon>
        <taxon>Cestoda</taxon>
        <taxon>Eucestoda</taxon>
        <taxon>Cyclophyllidea</taxon>
        <taxon>Taeniidae</taxon>
        <taxon>Taenia</taxon>
    </lineage>
</organism>
<keyword evidence="3" id="KW-1185">Reference proteome</keyword>
<dbReference type="PANTHER" id="PTHR15688:SF1">
    <property type="entry name" value="KINETOCHORE-ASSOCIATED PROTEIN 1"/>
    <property type="match status" value="1"/>
</dbReference>
<dbReference type="PANTHER" id="PTHR15688">
    <property type="entry name" value="KINETOCHORE-ASSOCIATED PROTEIN 1"/>
    <property type="match status" value="1"/>
</dbReference>
<gene>
    <name evidence="2" type="ORF">TcWFU_003767</name>
</gene>
<dbReference type="InterPro" id="IPR052802">
    <property type="entry name" value="KNTC1"/>
</dbReference>
<sequence>MLIFNAIARVCCGVLCDIPSVIDFAVKLRKEDGQPMSFDLYCLHKSSGGLFLEVQTYPASEPILLEQDETHLKVSTFSVTDLTDHLKVMVLEKRFAEARQFAIRYALSTHIITHFEFLDCLETLVANAGKLGVSLNDEVTNTVISDCESICGRAIELLDDFTVLESSEAIVQLARSGIIPRVDKQFQLLERVLNKLPQHAEAQETVAATLKRLEAFYKLQKYRDLSCISWKKFTSSKIAAEFVECFMKWEEYSDGFTIWYMFKTDLTSDLTFQSVNAFLSILSLKPLMSDCKNPELEKLLMETENALHAWLGTELVPALISNCPSALPLLSKWLLSRVRQLEDFVKSSGGRHYLDWPQTAITWTEELLSKAKPASCQDEVTSQEEVDFLISGLYSRSAGVDPFYDVRCLLFDLITIKDLLDKYNLKLDLASCRTLDAKSVAFRLLDVAVTSQSGWYKSTTMMDRVAKFIRERGLCADSVYCDYCFDLLAGLKSHNSPQTTATFAADGKQLTLPELTTTADLIHRACLVASWITSLDYRCKAAQFLAKVTPMPWPAQLHTVVDSVLADCSLGHFESVHEAIWELSRRSNRAKATNILSMYGVELDTSPGFGLTRTLSGLLLHASPPWVTVPRLSLSASCSLRTRKEVLEDALQVAQLLALPSEYSVDSTVAASHALAIVHLRVALQQTIFYPTKRLDVHQRVHYLLSTVFEEVLALEKMGGQSFVETLFAEAFNELVALWDVTRYSFECAFLYLEVFACTALETTRLCGPHSTVGKEAAYWLRYVQLGQKILRHLKVDRSDDDVSILYHLPIPGRSDGTILRFAFKYSSSVGPFDPQSVALFNLLLQWVQIEQMGHLKEADADILLVEAWLTDKPSIETVVMVLKQLHERLKMKFEGNMVDPGIVYRFVASKLMPFVADLAVGSQFGQVALLLQYVRDLLEIAFNRGVISSKHRCILILLSCAATTFSKISQRFFKAPFLQDPFEKWQFSLLDDEEVHQDVSLETAQALSSESLRWLSQMVQYMMKSGNLETVTVLLKEGLRLAVEYAELHLVISVSLPMVGALTSLCFEETCDGSPRVADSIVQEDPAVETTIVNARKDLTEHLFGVLREHINKWMSHALSRLFCAPRLDQPLAFGLAVNLPLSMSGSQLRQIVAANPRAANKIQVIASMMFKAASYLPIEASKQMVEMAQSLSRNAKWDAALRIYGLRQSRRDPRPDVVLGHLLDILPHPCRSFAVITPLSLGSGSAYSKPLPPISEIVEFCEDFHQDVRHALLRHLEVLLHTSFSQNVSASGVVDDLKSFREYSKAKLDRASDTHKTLLQFALPGSDFREETLVTFLKRSFATTSPYDYEQLCFLLDCIGCYEDMGQAPRMYALLDFLQHYNLTPTRDALSTRSLAVSITEDSTSSQDLLLKKYRLPFHPLCSASGFVYFEKELDHSNVHKWLKLNDFMKWNLSDNIRIAVVSNSLKSLQKIGLLRLLPPSVTSSTLPMGVRFFRHTPPVDRAAARVWEEALACKRITHSCLSRAYQLLLPVKDRMKLLMFLGDTFSRLQDGPVKLMFLKMAVRLINGWKANESICSSAAHSHSSSSALLADGSTTSTTRSLMQAGERVSQCIKRALEEAELCRQKLAVEACLHRYCITRFWPDILTRAASSSVLVDLLLNKSCLVYASDVRNPVVAYHRREEVLSMLGGALNELLSLQGVNFVSWARQVLWQRLRLPKSIRPPEGSETESSDSGSGEAVELNATAIIFDPDGSVLLPGELTDLSLNTTISSPSTFDIRKSEGCGEVAEPMESAFVLGEVIVTATATGGGGSDEVTRILADWCLLHPLAPDVLRSLSAQEVKKRWRTVRFTLRCRKLPFSDPSVSQMIEYIRSLASIVRQK</sequence>
<dbReference type="InterPro" id="IPR055403">
    <property type="entry name" value="ARM_KNTC1_1st"/>
</dbReference>
<evidence type="ECO:0000313" key="2">
    <source>
        <dbReference type="EMBL" id="KAL5108770.1"/>
    </source>
</evidence>